<dbReference type="RefSeq" id="WP_081204736.1">
    <property type="nucleotide sequence ID" value="NZ_FOCZ01000004.1"/>
</dbReference>
<name>A0A1V9DY10_9BACT</name>
<accession>A0A1V9DY10</accession>
<feature type="transmembrane region" description="Helical" evidence="1">
    <location>
        <begin position="36"/>
        <end position="55"/>
    </location>
</feature>
<sequence length="85" mass="9501">MKKYIMYHCSPFIVAAVLCLIPIVFSIITITSAKGLGLLFFVPALVVLLGVDYVIKSLTKGNVNYIWLIEAVTMCAILITWRFAF</sequence>
<feature type="transmembrane region" description="Helical" evidence="1">
    <location>
        <begin position="67"/>
        <end position="84"/>
    </location>
</feature>
<feature type="transmembrane region" description="Helical" evidence="1">
    <location>
        <begin position="12"/>
        <end position="30"/>
    </location>
</feature>
<organism evidence="2 3">
    <name type="scientific">Niastella yeongjuensis</name>
    <dbReference type="NCBI Taxonomy" id="354355"/>
    <lineage>
        <taxon>Bacteria</taxon>
        <taxon>Pseudomonadati</taxon>
        <taxon>Bacteroidota</taxon>
        <taxon>Chitinophagia</taxon>
        <taxon>Chitinophagales</taxon>
        <taxon>Chitinophagaceae</taxon>
        <taxon>Niastella</taxon>
    </lineage>
</organism>
<evidence type="ECO:0000313" key="2">
    <source>
        <dbReference type="EMBL" id="OQP38730.1"/>
    </source>
</evidence>
<reference evidence="3" key="1">
    <citation type="submission" date="2016-04" db="EMBL/GenBank/DDBJ databases">
        <authorList>
            <person name="Chen L."/>
            <person name="Zhuang W."/>
            <person name="Wang G."/>
        </authorList>
    </citation>
    <scope>NUCLEOTIDE SEQUENCE [LARGE SCALE GENOMIC DNA]</scope>
    <source>
        <strain evidence="3">17621</strain>
    </source>
</reference>
<gene>
    <name evidence="2" type="ORF">A4H97_18600</name>
</gene>
<proteinExistence type="predicted"/>
<dbReference type="EMBL" id="LVXG01000082">
    <property type="protein sequence ID" value="OQP38730.1"/>
    <property type="molecule type" value="Genomic_DNA"/>
</dbReference>
<keyword evidence="3" id="KW-1185">Reference proteome</keyword>
<dbReference type="STRING" id="354355.SAMN05660816_02683"/>
<dbReference type="Proteomes" id="UP000192610">
    <property type="component" value="Unassembled WGS sequence"/>
</dbReference>
<keyword evidence="1" id="KW-1133">Transmembrane helix</keyword>
<comment type="caution">
    <text evidence="2">The sequence shown here is derived from an EMBL/GenBank/DDBJ whole genome shotgun (WGS) entry which is preliminary data.</text>
</comment>
<keyword evidence="1" id="KW-0472">Membrane</keyword>
<evidence type="ECO:0000256" key="1">
    <source>
        <dbReference type="SAM" id="Phobius"/>
    </source>
</evidence>
<dbReference type="OrthoDB" id="9933496at2"/>
<keyword evidence="1" id="KW-0812">Transmembrane</keyword>
<evidence type="ECO:0000313" key="3">
    <source>
        <dbReference type="Proteomes" id="UP000192610"/>
    </source>
</evidence>
<dbReference type="AlphaFoldDB" id="A0A1V9DY10"/>
<protein>
    <submittedName>
        <fullName evidence="2">Uncharacterized protein</fullName>
    </submittedName>
</protein>